<dbReference type="EMBL" id="JARAKH010000049">
    <property type="protein sequence ID" value="KAK8375955.1"/>
    <property type="molecule type" value="Genomic_DNA"/>
</dbReference>
<comment type="caution">
    <text evidence="1">The sequence shown here is derived from an EMBL/GenBank/DDBJ whole genome shotgun (WGS) entry which is preliminary data.</text>
</comment>
<evidence type="ECO:0000313" key="2">
    <source>
        <dbReference type="Proteomes" id="UP001487740"/>
    </source>
</evidence>
<reference evidence="1 2" key="1">
    <citation type="submission" date="2023-03" db="EMBL/GenBank/DDBJ databases">
        <title>High-quality genome of Scylla paramamosain provides insights in environmental adaptation.</title>
        <authorList>
            <person name="Zhang L."/>
        </authorList>
    </citation>
    <scope>NUCLEOTIDE SEQUENCE [LARGE SCALE GENOMIC DNA]</scope>
    <source>
        <strain evidence="1">LZ_2023a</strain>
        <tissue evidence="1">Muscle</tissue>
    </source>
</reference>
<proteinExistence type="predicted"/>
<gene>
    <name evidence="1" type="ORF">O3P69_008585</name>
</gene>
<organism evidence="1 2">
    <name type="scientific">Scylla paramamosain</name>
    <name type="common">Mud crab</name>
    <dbReference type="NCBI Taxonomy" id="85552"/>
    <lineage>
        <taxon>Eukaryota</taxon>
        <taxon>Metazoa</taxon>
        <taxon>Ecdysozoa</taxon>
        <taxon>Arthropoda</taxon>
        <taxon>Crustacea</taxon>
        <taxon>Multicrustacea</taxon>
        <taxon>Malacostraca</taxon>
        <taxon>Eumalacostraca</taxon>
        <taxon>Eucarida</taxon>
        <taxon>Decapoda</taxon>
        <taxon>Pleocyemata</taxon>
        <taxon>Brachyura</taxon>
        <taxon>Eubrachyura</taxon>
        <taxon>Portunoidea</taxon>
        <taxon>Portunidae</taxon>
        <taxon>Portuninae</taxon>
        <taxon>Scylla</taxon>
    </lineage>
</organism>
<evidence type="ECO:0000313" key="1">
    <source>
        <dbReference type="EMBL" id="KAK8375955.1"/>
    </source>
</evidence>
<sequence>MITVIMGLLQDYSGFFGDVITSLLLDEEELQEVFGIHRTLLHDINGVGKKRAWSSVRDLPGRAEGAN</sequence>
<dbReference type="Proteomes" id="UP001487740">
    <property type="component" value="Unassembled WGS sequence"/>
</dbReference>
<accession>A0AAW0SKP1</accession>
<dbReference type="AlphaFoldDB" id="A0AAW0SKP1"/>
<keyword evidence="2" id="KW-1185">Reference proteome</keyword>
<name>A0AAW0SKP1_SCYPA</name>
<protein>
    <submittedName>
        <fullName evidence="1">Uncharacterized protein</fullName>
    </submittedName>
</protein>